<keyword evidence="1" id="KW-0399">Innate immunity</keyword>
<dbReference type="CDD" id="cd16040">
    <property type="entry name" value="SPRY_PRY_SNTX"/>
    <property type="match status" value="1"/>
</dbReference>
<dbReference type="SMART" id="SM00184">
    <property type="entry name" value="RING"/>
    <property type="match status" value="1"/>
</dbReference>
<feature type="domain" description="RING-type" evidence="9">
    <location>
        <begin position="41"/>
        <end position="85"/>
    </location>
</feature>
<dbReference type="InterPro" id="IPR051051">
    <property type="entry name" value="E3_ubiq-ligase_TRIM/RNF"/>
</dbReference>
<dbReference type="Ensembl" id="ENSMMDT00005014312.1">
    <property type="protein sequence ID" value="ENSMMDP00005013918.1"/>
    <property type="gene ID" value="ENSMMDG00005007207.1"/>
</dbReference>
<dbReference type="Gene3D" id="3.30.40.10">
    <property type="entry name" value="Zinc/RING finger domain, C3HC4 (zinc finger)"/>
    <property type="match status" value="1"/>
</dbReference>
<protein>
    <submittedName>
        <fullName evidence="12">E3 ubiquitin/ISG15 ligase TRIM25-like</fullName>
    </submittedName>
</protein>
<dbReference type="GO" id="GO:0008270">
    <property type="term" value="F:zinc ion binding"/>
    <property type="evidence" value="ECO:0007669"/>
    <property type="project" value="UniProtKB-KW"/>
</dbReference>
<dbReference type="InterPro" id="IPR000315">
    <property type="entry name" value="Znf_B-box"/>
</dbReference>
<dbReference type="Pfam" id="PF25600">
    <property type="entry name" value="TRIM_CC"/>
    <property type="match status" value="1"/>
</dbReference>
<dbReference type="InParanoid" id="A0A667XIA6"/>
<dbReference type="InterPro" id="IPR003877">
    <property type="entry name" value="SPRY_dom"/>
</dbReference>
<evidence type="ECO:0000313" key="12">
    <source>
        <dbReference type="Ensembl" id="ENSMMDP00005013918.1"/>
    </source>
</evidence>
<organism evidence="12 13">
    <name type="scientific">Myripristis murdjan</name>
    <name type="common">pinecone soldierfish</name>
    <dbReference type="NCBI Taxonomy" id="586833"/>
    <lineage>
        <taxon>Eukaryota</taxon>
        <taxon>Metazoa</taxon>
        <taxon>Chordata</taxon>
        <taxon>Craniata</taxon>
        <taxon>Vertebrata</taxon>
        <taxon>Euteleostomi</taxon>
        <taxon>Actinopterygii</taxon>
        <taxon>Neopterygii</taxon>
        <taxon>Teleostei</taxon>
        <taxon>Neoteleostei</taxon>
        <taxon>Acanthomorphata</taxon>
        <taxon>Holocentriformes</taxon>
        <taxon>Holocentridae</taxon>
        <taxon>Myripristis</taxon>
    </lineage>
</organism>
<keyword evidence="13" id="KW-1185">Reference proteome</keyword>
<keyword evidence="5" id="KW-0391">Immunity</keyword>
<feature type="region of interest" description="Disordered" evidence="8">
    <location>
        <begin position="108"/>
        <end position="129"/>
    </location>
</feature>
<dbReference type="Pfam" id="PF00622">
    <property type="entry name" value="SPRY"/>
    <property type="match status" value="1"/>
</dbReference>
<dbReference type="SMART" id="SM00589">
    <property type="entry name" value="PRY"/>
    <property type="match status" value="1"/>
</dbReference>
<name>A0A667XIA6_9TELE</name>
<dbReference type="PANTHER" id="PTHR25465:SF5">
    <property type="entry name" value="E3 UBIQUITIN_ISG15 LIGASE TRIM25-RELATED"/>
    <property type="match status" value="1"/>
</dbReference>
<dbReference type="InterPro" id="IPR001870">
    <property type="entry name" value="B30.2/SPRY"/>
</dbReference>
<dbReference type="GO" id="GO:0005737">
    <property type="term" value="C:cytoplasm"/>
    <property type="evidence" value="ECO:0007669"/>
    <property type="project" value="UniProtKB-ARBA"/>
</dbReference>
<dbReference type="GeneID" id="115361094"/>
<dbReference type="Gene3D" id="2.60.120.920">
    <property type="match status" value="1"/>
</dbReference>
<evidence type="ECO:0000256" key="5">
    <source>
        <dbReference type="ARBA" id="ARBA00022859"/>
    </source>
</evidence>
<dbReference type="SUPFAM" id="SSF57850">
    <property type="entry name" value="RING/U-box"/>
    <property type="match status" value="1"/>
</dbReference>
<evidence type="ECO:0000256" key="2">
    <source>
        <dbReference type="ARBA" id="ARBA00022723"/>
    </source>
</evidence>
<dbReference type="RefSeq" id="XP_029910235.1">
    <property type="nucleotide sequence ID" value="XM_030054375.1"/>
</dbReference>
<dbReference type="GO" id="GO:0045087">
    <property type="term" value="P:innate immune response"/>
    <property type="evidence" value="ECO:0007669"/>
    <property type="project" value="UniProtKB-KW"/>
</dbReference>
<reference evidence="12" key="2">
    <citation type="submission" date="2025-08" db="UniProtKB">
        <authorList>
            <consortium name="Ensembl"/>
        </authorList>
    </citation>
    <scope>IDENTIFICATION</scope>
</reference>
<accession>A0A667XIA6</accession>
<dbReference type="InterPro" id="IPR001841">
    <property type="entry name" value="Znf_RING"/>
</dbReference>
<dbReference type="InterPro" id="IPR058030">
    <property type="entry name" value="TRIM8/14/16/25/29/45/65_CC"/>
</dbReference>
<evidence type="ECO:0000256" key="3">
    <source>
        <dbReference type="ARBA" id="ARBA00022771"/>
    </source>
</evidence>
<dbReference type="InterPro" id="IPR006574">
    <property type="entry name" value="PRY"/>
</dbReference>
<evidence type="ECO:0000259" key="10">
    <source>
        <dbReference type="PROSITE" id="PS50119"/>
    </source>
</evidence>
<dbReference type="Pfam" id="PF15227">
    <property type="entry name" value="zf-C3HC4_4"/>
    <property type="match status" value="1"/>
</dbReference>
<dbReference type="PROSITE" id="PS50089">
    <property type="entry name" value="ZF_RING_2"/>
    <property type="match status" value="1"/>
</dbReference>
<dbReference type="GeneTree" id="ENSGT01150000286931"/>
<feature type="domain" description="B30.2/SPRY" evidence="11">
    <location>
        <begin position="402"/>
        <end position="594"/>
    </location>
</feature>
<keyword evidence="7" id="KW-0175">Coiled coil</keyword>
<feature type="compositionally biased region" description="Low complexity" evidence="8">
    <location>
        <begin position="117"/>
        <end position="128"/>
    </location>
</feature>
<dbReference type="PROSITE" id="PS50188">
    <property type="entry name" value="B302_SPRY"/>
    <property type="match status" value="1"/>
</dbReference>
<dbReference type="OrthoDB" id="6105938at2759"/>
<dbReference type="PROSITE" id="PS50119">
    <property type="entry name" value="ZF_BBOX"/>
    <property type="match status" value="1"/>
</dbReference>
<keyword evidence="3 6" id="KW-0863">Zinc-finger</keyword>
<evidence type="ECO:0000313" key="13">
    <source>
        <dbReference type="Proteomes" id="UP000472263"/>
    </source>
</evidence>
<reference evidence="12" key="1">
    <citation type="submission" date="2019-06" db="EMBL/GenBank/DDBJ databases">
        <authorList>
            <consortium name="Wellcome Sanger Institute Data Sharing"/>
        </authorList>
    </citation>
    <scope>NUCLEOTIDE SEQUENCE [LARGE SCALE GENOMIC DNA]</scope>
</reference>
<keyword evidence="4" id="KW-0862">Zinc</keyword>
<feature type="coiled-coil region" evidence="7">
    <location>
        <begin position="303"/>
        <end position="330"/>
    </location>
</feature>
<evidence type="ECO:0000256" key="8">
    <source>
        <dbReference type="SAM" id="MobiDB-lite"/>
    </source>
</evidence>
<keyword evidence="2" id="KW-0479">Metal-binding</keyword>
<proteinExistence type="predicted"/>
<dbReference type="SUPFAM" id="SSF49899">
    <property type="entry name" value="Concanavalin A-like lectins/glucanases"/>
    <property type="match status" value="1"/>
</dbReference>
<dbReference type="InterPro" id="IPR013320">
    <property type="entry name" value="ConA-like_dom_sf"/>
</dbReference>
<dbReference type="InterPro" id="IPR013083">
    <property type="entry name" value="Znf_RING/FYVE/PHD"/>
</dbReference>
<dbReference type="SMART" id="SM00336">
    <property type="entry name" value="BBOX"/>
    <property type="match status" value="2"/>
</dbReference>
<dbReference type="Proteomes" id="UP000472263">
    <property type="component" value="Chromosome 6"/>
</dbReference>
<evidence type="ECO:0000256" key="1">
    <source>
        <dbReference type="ARBA" id="ARBA00022588"/>
    </source>
</evidence>
<dbReference type="SUPFAM" id="SSF57845">
    <property type="entry name" value="B-box zinc-binding domain"/>
    <property type="match status" value="1"/>
</dbReference>
<dbReference type="AlphaFoldDB" id="A0A667XIA6"/>
<dbReference type="InterPro" id="IPR043136">
    <property type="entry name" value="B30.2/SPRY_sf"/>
</dbReference>
<dbReference type="PANTHER" id="PTHR25465">
    <property type="entry name" value="B-BOX DOMAIN CONTAINING"/>
    <property type="match status" value="1"/>
</dbReference>
<evidence type="ECO:0000256" key="6">
    <source>
        <dbReference type="PROSITE-ProRule" id="PRU00024"/>
    </source>
</evidence>
<dbReference type="Gene3D" id="3.30.160.60">
    <property type="entry name" value="Classic Zinc Finger"/>
    <property type="match status" value="1"/>
</dbReference>
<dbReference type="Pfam" id="PF13765">
    <property type="entry name" value="PRY"/>
    <property type="match status" value="1"/>
</dbReference>
<dbReference type="Pfam" id="PF00643">
    <property type="entry name" value="zf-B_box"/>
    <property type="match status" value="1"/>
</dbReference>
<evidence type="ECO:0000256" key="7">
    <source>
        <dbReference type="SAM" id="Coils"/>
    </source>
</evidence>
<gene>
    <name evidence="12" type="primary">LOC115361094</name>
</gene>
<evidence type="ECO:0000259" key="9">
    <source>
        <dbReference type="PROSITE" id="PS50089"/>
    </source>
</evidence>
<dbReference type="PROSITE" id="PS00518">
    <property type="entry name" value="ZF_RING_1"/>
    <property type="match status" value="1"/>
</dbReference>
<dbReference type="Gene3D" id="4.10.830.40">
    <property type="match status" value="1"/>
</dbReference>
<evidence type="ECO:0000259" key="11">
    <source>
        <dbReference type="PROSITE" id="PS50188"/>
    </source>
</evidence>
<evidence type="ECO:0000256" key="4">
    <source>
        <dbReference type="ARBA" id="ARBA00022833"/>
    </source>
</evidence>
<feature type="domain" description="B box-type" evidence="10">
    <location>
        <begin position="179"/>
        <end position="219"/>
    </location>
</feature>
<reference evidence="12" key="3">
    <citation type="submission" date="2025-09" db="UniProtKB">
        <authorList>
            <consortium name="Ensembl"/>
        </authorList>
    </citation>
    <scope>IDENTIFICATION</scope>
</reference>
<dbReference type="CDD" id="cd19769">
    <property type="entry name" value="Bbox2_TRIM16-like"/>
    <property type="match status" value="1"/>
</dbReference>
<dbReference type="InterPro" id="IPR017907">
    <property type="entry name" value="Znf_RING_CS"/>
</dbReference>
<sequence length="594" mass="67007">MKKAASNSATPLPERVKVAPFRKTIRRRKTVMADYQELFDCSICLQQLKDPVTTACGHSYCMSCINSFWDQDAGQKGVYSCPQCRQAFRPRPALKRNTLVASLLEKRQAPGGEERSGGAAAHSPAAPGEVDCDACTGTKRKAAMFCLVCMAAYCETHLSPHFEVPPLRKHRLVQASQAVQESICCRHDKLLELYCRTDRQCICLLCAVGEHKGHDTVSAAAEKTEKKRELEAAKQQSVDRMHISEQRVKELNQAADSVRAAAWETVDHFERVCMEHIRLYIWAIERKCAEMRAKVGETEKAAVDCASGLLGQLQREASELRRRQAELNQLSLLDDPVQFLKRLQALDELPESSASPRSLETATKFITAQKSKLEKMRKEEEDKILKVQTDNLLLRFPNLQESTAATTTSRRYLLDIHKNYKLEVDPNTVAACLHLSDNNRVISWGNSDQAHPTHPDRFTFYHQALCKDGLADDHYWEVEWDSGVVEVAVSYRDISRKGSGNDCAFGHNNMSWSLVCSPSGLTFWHNNNYKANIPPPHSRKVGVYLNYRTGNLYFYGISDSHYLTCLHQIQTTFTQPLYPGFCVDVGATLKLCKQ</sequence>